<keyword evidence="5" id="KW-0687">Ribonucleoprotein</keyword>
<dbReference type="SMART" id="SM00978">
    <property type="entry name" value="Tim44"/>
    <property type="match status" value="1"/>
</dbReference>
<name>A0A7E4W095_PANRE</name>
<evidence type="ECO:0000256" key="8">
    <source>
        <dbReference type="ARBA" id="ARBA00043031"/>
    </source>
</evidence>
<dbReference type="Proteomes" id="UP000492821">
    <property type="component" value="Unassembled WGS sequence"/>
</dbReference>
<dbReference type="SUPFAM" id="SSF54427">
    <property type="entry name" value="NTF2-like"/>
    <property type="match status" value="1"/>
</dbReference>
<evidence type="ECO:0000259" key="9">
    <source>
        <dbReference type="SMART" id="SM00978"/>
    </source>
</evidence>
<dbReference type="InterPro" id="IPR007379">
    <property type="entry name" value="Tim44-like_dom"/>
</dbReference>
<dbReference type="InterPro" id="IPR032710">
    <property type="entry name" value="NTF2-like_dom_sf"/>
</dbReference>
<dbReference type="PANTHER" id="PTHR28554:SF1">
    <property type="entry name" value="LARGE RIBOSOMAL SUBUNIT PROTEIN ML45"/>
    <property type="match status" value="1"/>
</dbReference>
<reference evidence="10" key="1">
    <citation type="journal article" date="2013" name="Genetics">
        <title>The draft genome and transcriptome of Panagrellus redivivus are shaped by the harsh demands of a free-living lifestyle.</title>
        <authorList>
            <person name="Srinivasan J."/>
            <person name="Dillman A.R."/>
            <person name="Macchietto M.G."/>
            <person name="Heikkinen L."/>
            <person name="Lakso M."/>
            <person name="Fracchia K.M."/>
            <person name="Antoshechkin I."/>
            <person name="Mortazavi A."/>
            <person name="Wong G."/>
            <person name="Sternberg P.W."/>
        </authorList>
    </citation>
    <scope>NUCLEOTIDE SEQUENCE [LARGE SCALE GENOMIC DNA]</scope>
    <source>
        <strain evidence="10">MT8872</strain>
    </source>
</reference>
<evidence type="ECO:0000256" key="5">
    <source>
        <dbReference type="ARBA" id="ARBA00023274"/>
    </source>
</evidence>
<dbReference type="GO" id="GO:1990904">
    <property type="term" value="C:ribonucleoprotein complex"/>
    <property type="evidence" value="ECO:0007669"/>
    <property type="project" value="UniProtKB-KW"/>
</dbReference>
<comment type="subcellular location">
    <subcellularLocation>
        <location evidence="1">Mitochondrion</location>
    </subcellularLocation>
</comment>
<dbReference type="WBParaSite" id="Pan_g5657.t1">
    <property type="protein sequence ID" value="Pan_g5657.t1"/>
    <property type="gene ID" value="Pan_g5657"/>
</dbReference>
<sequence>MLSVPRLLSGNTVNILQRCCVHHHKERQDLERFIGLRRSNTAKANRNTHHNEKMFRKLRAHKTLAMDLPDDVEIRKREKMSPSELRLEFLRRGINPFKDVQARQWTEHQSTFQSFYGIIDPYVPNKHVIRQIEPTSKQSLVDKTKEVVSHRWHTFNGNRRIRKKEGMEKFDAKAFGPTAEDIYVNAHKALVARNKTELNTFITEHAFAKMWPDVAQGSVFWELVRFNEPSIVVSTRCADNPHKSGNDIAQLIVRINSTQKLAVYDSFGKLLLGSETDEKDTIEFVVFENHVSSFDGRWRLHDKVYPQGIAPKEAPIDASLIADAPEDELLRPTDSKPIKLRMNERIKEGLKDTKKED</sequence>
<comment type="similarity">
    <text evidence="6">Belongs to the mitochondrion-specific ribosomal protein mL45 family.</text>
</comment>
<evidence type="ECO:0000313" key="11">
    <source>
        <dbReference type="WBParaSite" id="Pan_g5657.t1"/>
    </source>
</evidence>
<dbReference type="AlphaFoldDB" id="A0A7E4W095"/>
<evidence type="ECO:0000256" key="3">
    <source>
        <dbReference type="ARBA" id="ARBA00022980"/>
    </source>
</evidence>
<protein>
    <recommendedName>
        <fullName evidence="7">Large ribosomal subunit protein mL45</fullName>
    </recommendedName>
    <alternativeName>
        <fullName evidence="8">39S ribosomal protein L45, mitochondrial</fullName>
    </alternativeName>
</protein>
<evidence type="ECO:0000256" key="1">
    <source>
        <dbReference type="ARBA" id="ARBA00004173"/>
    </source>
</evidence>
<keyword evidence="3" id="KW-0689">Ribosomal protein</keyword>
<reference evidence="11" key="2">
    <citation type="submission" date="2020-10" db="UniProtKB">
        <authorList>
            <consortium name="WormBaseParasite"/>
        </authorList>
    </citation>
    <scope>IDENTIFICATION</scope>
</reference>
<evidence type="ECO:0000256" key="6">
    <source>
        <dbReference type="ARBA" id="ARBA00038073"/>
    </source>
</evidence>
<dbReference type="Gene3D" id="3.10.450.240">
    <property type="match status" value="1"/>
</dbReference>
<evidence type="ECO:0000256" key="7">
    <source>
        <dbReference type="ARBA" id="ARBA00039448"/>
    </source>
</evidence>
<dbReference type="InterPro" id="IPR051975">
    <property type="entry name" value="mtLSU_mL45"/>
</dbReference>
<organism evidence="10 11">
    <name type="scientific">Panagrellus redivivus</name>
    <name type="common">Microworm</name>
    <dbReference type="NCBI Taxonomy" id="6233"/>
    <lineage>
        <taxon>Eukaryota</taxon>
        <taxon>Metazoa</taxon>
        <taxon>Ecdysozoa</taxon>
        <taxon>Nematoda</taxon>
        <taxon>Chromadorea</taxon>
        <taxon>Rhabditida</taxon>
        <taxon>Tylenchina</taxon>
        <taxon>Panagrolaimomorpha</taxon>
        <taxon>Panagrolaimoidea</taxon>
        <taxon>Panagrolaimidae</taxon>
        <taxon>Panagrellus</taxon>
    </lineage>
</organism>
<keyword evidence="10" id="KW-1185">Reference proteome</keyword>
<dbReference type="GO" id="GO:0005739">
    <property type="term" value="C:mitochondrion"/>
    <property type="evidence" value="ECO:0007669"/>
    <property type="project" value="UniProtKB-SubCell"/>
</dbReference>
<evidence type="ECO:0000313" key="10">
    <source>
        <dbReference type="Proteomes" id="UP000492821"/>
    </source>
</evidence>
<dbReference type="PANTHER" id="PTHR28554">
    <property type="entry name" value="39S RIBOSOMAL PROTEIN L45, MITOCHONDRIAL"/>
    <property type="match status" value="1"/>
</dbReference>
<dbReference type="GO" id="GO:0005840">
    <property type="term" value="C:ribosome"/>
    <property type="evidence" value="ECO:0007669"/>
    <property type="project" value="UniProtKB-KW"/>
</dbReference>
<keyword evidence="2" id="KW-0809">Transit peptide</keyword>
<evidence type="ECO:0000256" key="4">
    <source>
        <dbReference type="ARBA" id="ARBA00023128"/>
    </source>
</evidence>
<evidence type="ECO:0000256" key="2">
    <source>
        <dbReference type="ARBA" id="ARBA00022946"/>
    </source>
</evidence>
<keyword evidence="4" id="KW-0496">Mitochondrion</keyword>
<dbReference type="Pfam" id="PF04280">
    <property type="entry name" value="Tim44"/>
    <property type="match status" value="1"/>
</dbReference>
<accession>A0A7E4W095</accession>
<feature type="domain" description="Tim44-like" evidence="9">
    <location>
        <begin position="155"/>
        <end position="305"/>
    </location>
</feature>
<proteinExistence type="inferred from homology"/>